<sequence length="360" mass="40161">MSNLFSPAISPHSGSNDSRNESAASTKPSPKLYTDRLALFTVKVDPLVILLYGTTTVISRDPRTGVGAPGEIWHDLELMALIRAYHAAVNVCRNGSSQRFFGIVDDVWRRIVARLELPVKPTIAPMYLEHVWMTIVASFRTIAYHIIKNNGRPWYDYSKAYHARMLNSLPSITPQIYYELDSRFSLSFTQYLHSQLNGLPPPGLPLDVGGGHVTYADYRLPTNFIVSSSAVPISKSNLFLGPSSSVQRKLSDSPVKSNFRQSTGDTIPKEKLSAPSGPMRSNKSSTDTLLLSFRILYSKIVAGRIEDMSSLREALTMSLLTEGTDSHMANEIVSALEEYTEFEEMITFRRQAFCEQLIAQ</sequence>
<feature type="compositionally biased region" description="Polar residues" evidence="1">
    <location>
        <begin position="245"/>
        <end position="265"/>
    </location>
</feature>
<feature type="region of interest" description="Disordered" evidence="1">
    <location>
        <begin position="1"/>
        <end position="29"/>
    </location>
</feature>
<dbReference type="AlphaFoldDB" id="A0A1E3QAF3"/>
<feature type="compositionally biased region" description="Polar residues" evidence="1">
    <location>
        <begin position="12"/>
        <end position="28"/>
    </location>
</feature>
<dbReference type="Proteomes" id="UP000094385">
    <property type="component" value="Unassembled WGS sequence"/>
</dbReference>
<reference evidence="2 3" key="1">
    <citation type="journal article" date="2016" name="Proc. Natl. Acad. Sci. U.S.A.">
        <title>Comparative genomics of biotechnologically important yeasts.</title>
        <authorList>
            <person name="Riley R."/>
            <person name="Haridas S."/>
            <person name="Wolfe K.H."/>
            <person name="Lopes M.R."/>
            <person name="Hittinger C.T."/>
            <person name="Goeker M."/>
            <person name="Salamov A.A."/>
            <person name="Wisecaver J.H."/>
            <person name="Long T.M."/>
            <person name="Calvey C.H."/>
            <person name="Aerts A.L."/>
            <person name="Barry K.W."/>
            <person name="Choi C."/>
            <person name="Clum A."/>
            <person name="Coughlan A.Y."/>
            <person name="Deshpande S."/>
            <person name="Douglass A.P."/>
            <person name="Hanson S.J."/>
            <person name="Klenk H.-P."/>
            <person name="LaButti K.M."/>
            <person name="Lapidus A."/>
            <person name="Lindquist E.A."/>
            <person name="Lipzen A.M."/>
            <person name="Meier-Kolthoff J.P."/>
            <person name="Ohm R.A."/>
            <person name="Otillar R.P."/>
            <person name="Pangilinan J.L."/>
            <person name="Peng Y."/>
            <person name="Rokas A."/>
            <person name="Rosa C.A."/>
            <person name="Scheuner C."/>
            <person name="Sibirny A.A."/>
            <person name="Slot J.C."/>
            <person name="Stielow J.B."/>
            <person name="Sun H."/>
            <person name="Kurtzman C.P."/>
            <person name="Blackwell M."/>
            <person name="Grigoriev I.V."/>
            <person name="Jeffries T.W."/>
        </authorList>
    </citation>
    <scope>NUCLEOTIDE SEQUENCE [LARGE SCALE GENOMIC DNA]</scope>
    <source>
        <strain evidence="2 3">NRRL Y-11557</strain>
    </source>
</reference>
<dbReference type="EMBL" id="KV454292">
    <property type="protein sequence ID" value="ODQ74122.1"/>
    <property type="molecule type" value="Genomic_DNA"/>
</dbReference>
<feature type="region of interest" description="Disordered" evidence="1">
    <location>
        <begin position="245"/>
        <end position="283"/>
    </location>
</feature>
<evidence type="ECO:0000313" key="2">
    <source>
        <dbReference type="EMBL" id="ODQ74122.1"/>
    </source>
</evidence>
<keyword evidence="3" id="KW-1185">Reference proteome</keyword>
<proteinExistence type="predicted"/>
<gene>
    <name evidence="2" type="ORF">LIPSTDRAFT_2124</name>
</gene>
<evidence type="ECO:0000313" key="3">
    <source>
        <dbReference type="Proteomes" id="UP000094385"/>
    </source>
</evidence>
<name>A0A1E3QAF3_LIPST</name>
<organism evidence="2 3">
    <name type="scientific">Lipomyces starkeyi NRRL Y-11557</name>
    <dbReference type="NCBI Taxonomy" id="675824"/>
    <lineage>
        <taxon>Eukaryota</taxon>
        <taxon>Fungi</taxon>
        <taxon>Dikarya</taxon>
        <taxon>Ascomycota</taxon>
        <taxon>Saccharomycotina</taxon>
        <taxon>Lipomycetes</taxon>
        <taxon>Lipomycetales</taxon>
        <taxon>Lipomycetaceae</taxon>
        <taxon>Lipomyces</taxon>
    </lineage>
</organism>
<dbReference type="OrthoDB" id="10432321at2759"/>
<evidence type="ECO:0000256" key="1">
    <source>
        <dbReference type="SAM" id="MobiDB-lite"/>
    </source>
</evidence>
<protein>
    <submittedName>
        <fullName evidence="2">Uncharacterized protein</fullName>
    </submittedName>
</protein>
<accession>A0A1E3QAF3</accession>